<proteinExistence type="predicted"/>
<sequence>MTTVELIKIFLASPGDVQTERNYVKEVIATINRTVSQDKNVRLEVKCSENAYPGYGKDGQAIINEQIGKMDEYDLFILIMKDRFGSPTKRHASGTVEEFTLAKKAHKERGKPDIWFYSGSMKQDVKKKEDKQQQAKVKGFRTRYINNRYGLFRDYKNPSNFKSQLHDQLTLWLNDYSNKKTRKSSDTSKSKTVSPKKKKPIDKTKVANNSNEASLISSKPIKEIKPATNKNKTTISKTNNSKSISTSGAWVLLDDNLFETKSVFQDVNRKLILNIPIINSEQETNLRHLQTNHCYSNKLVSYSYQNDASMVQVESIETNSIKGKTSCIVTLKPIQQSNNYNIVSYNNYTVEQTSELQIRFLLLNEIQDNQTQANNPMLNYMLTGNSYSTKLEKFIFSDIWKKWKNKPKMFLINARLAAVHLLKSKNIVEHILKFKISLNQNVVAIDFSGKIQNIYANQEPKTLEVKGKCTL</sequence>
<feature type="domain" description="DUF4062" evidence="2">
    <location>
        <begin position="8"/>
        <end position="102"/>
    </location>
</feature>
<dbReference type="InterPro" id="IPR025139">
    <property type="entry name" value="DUF4062"/>
</dbReference>
<feature type="region of interest" description="Disordered" evidence="1">
    <location>
        <begin position="179"/>
        <end position="241"/>
    </location>
</feature>
<dbReference type="EMBL" id="LXQE01000196">
    <property type="protein sequence ID" value="RCJ29525.1"/>
    <property type="molecule type" value="Genomic_DNA"/>
</dbReference>
<dbReference type="AlphaFoldDB" id="A0A367QZE1"/>
<evidence type="ECO:0000313" key="4">
    <source>
        <dbReference type="Proteomes" id="UP000252085"/>
    </source>
</evidence>
<gene>
    <name evidence="3" type="ORF">A6769_35325</name>
</gene>
<reference evidence="3 4" key="1">
    <citation type="submission" date="2016-04" db="EMBL/GenBank/DDBJ databases">
        <authorList>
            <person name="Evans L.H."/>
            <person name="Alamgir A."/>
            <person name="Owens N."/>
            <person name="Weber N.D."/>
            <person name="Virtaneva K."/>
            <person name="Barbian K."/>
            <person name="Babar A."/>
            <person name="Rosenke K."/>
        </authorList>
    </citation>
    <scope>NUCLEOTIDE SEQUENCE [LARGE SCALE GENOMIC DNA]</scope>
    <source>
        <strain evidence="3">NIES-2108</strain>
    </source>
</reference>
<feature type="compositionally biased region" description="Low complexity" evidence="1">
    <location>
        <begin position="228"/>
        <end position="241"/>
    </location>
</feature>
<evidence type="ECO:0000256" key="1">
    <source>
        <dbReference type="SAM" id="MobiDB-lite"/>
    </source>
</evidence>
<evidence type="ECO:0000313" key="3">
    <source>
        <dbReference type="EMBL" id="RCJ29525.1"/>
    </source>
</evidence>
<comment type="caution">
    <text evidence="3">The sequence shown here is derived from an EMBL/GenBank/DDBJ whole genome shotgun (WGS) entry which is preliminary data.</text>
</comment>
<organism evidence="3 4">
    <name type="scientific">Nostoc punctiforme NIES-2108</name>
    <dbReference type="NCBI Taxonomy" id="1356359"/>
    <lineage>
        <taxon>Bacteria</taxon>
        <taxon>Bacillati</taxon>
        <taxon>Cyanobacteriota</taxon>
        <taxon>Cyanophyceae</taxon>
        <taxon>Nostocales</taxon>
        <taxon>Nostocaceae</taxon>
        <taxon>Nostoc</taxon>
    </lineage>
</organism>
<protein>
    <recommendedName>
        <fullName evidence="2">DUF4062 domain-containing protein</fullName>
    </recommendedName>
</protein>
<evidence type="ECO:0000259" key="2">
    <source>
        <dbReference type="Pfam" id="PF13271"/>
    </source>
</evidence>
<accession>A0A367QZE1</accession>
<dbReference type="Pfam" id="PF13271">
    <property type="entry name" value="DUF4062"/>
    <property type="match status" value="1"/>
</dbReference>
<dbReference type="Proteomes" id="UP000252085">
    <property type="component" value="Unassembled WGS sequence"/>
</dbReference>
<name>A0A367QZE1_NOSPU</name>
<feature type="compositionally biased region" description="Polar residues" evidence="1">
    <location>
        <begin position="207"/>
        <end position="217"/>
    </location>
</feature>